<dbReference type="OrthoDB" id="75724at2759"/>
<dbReference type="GO" id="GO:0008526">
    <property type="term" value="F:phosphatidylinositol transfer activity"/>
    <property type="evidence" value="ECO:0007669"/>
    <property type="project" value="TreeGrafter"/>
</dbReference>
<dbReference type="PANTHER" id="PTHR45824:SF29">
    <property type="entry name" value="GH16843P"/>
    <property type="match status" value="1"/>
</dbReference>
<dbReference type="Pfam" id="PF00650">
    <property type="entry name" value="CRAL_TRIO"/>
    <property type="match status" value="1"/>
</dbReference>
<gene>
    <name evidence="2" type="ORF">CcCBS67573_g00879</name>
</gene>
<feature type="domain" description="CRAL-TRIO" evidence="1">
    <location>
        <begin position="112"/>
        <end position="287"/>
    </location>
</feature>
<dbReference type="EMBL" id="QEAP01000013">
    <property type="protein sequence ID" value="TPX77833.1"/>
    <property type="molecule type" value="Genomic_DNA"/>
</dbReference>
<dbReference type="CDD" id="cd00170">
    <property type="entry name" value="SEC14"/>
    <property type="match status" value="1"/>
</dbReference>
<comment type="caution">
    <text evidence="2">The sequence shown here is derived from an EMBL/GenBank/DDBJ whole genome shotgun (WGS) entry which is preliminary data.</text>
</comment>
<proteinExistence type="predicted"/>
<dbReference type="InterPro" id="IPR001251">
    <property type="entry name" value="CRAL-TRIO_dom"/>
</dbReference>
<dbReference type="AlphaFoldDB" id="A0A507FNJ9"/>
<dbReference type="PANTHER" id="PTHR45824">
    <property type="entry name" value="GH16843P"/>
    <property type="match status" value="1"/>
</dbReference>
<dbReference type="Proteomes" id="UP000320333">
    <property type="component" value="Unassembled WGS sequence"/>
</dbReference>
<sequence length="299" mass="33502">MVLSVANPVKSGEPRFVAPPHLKPSVPAGYPLHSLDQDQLQTLSLFRGTHLPQIKASLTGAPLGNEDEWANDEILVMFLKATKWDLAASVTRLTTTMQWRRDFRPTELDTTSMDPNCAIGSQILHGFDRMGRPIMCSYPRLGSKHKDGDASVKYSLYLIEKAIKMMPKGVTQILVLTDFTGSTLFNGFPPSVSIKFMNLLATHYPERLGKMINYKPSWYLSFLFSVLGPFMDPDTKRKLVFISGKDAAGKKEYSASPETGGWFSSLQEFVDPDQLMEDFGGDSNYDFVPQAYWDELVKV</sequence>
<accession>A0A507FNJ9</accession>
<dbReference type="InterPro" id="IPR036865">
    <property type="entry name" value="CRAL-TRIO_dom_sf"/>
</dbReference>
<dbReference type="Gene3D" id="3.40.525.10">
    <property type="entry name" value="CRAL-TRIO lipid binding domain"/>
    <property type="match status" value="1"/>
</dbReference>
<organism evidence="2 3">
    <name type="scientific">Chytriomyces confervae</name>
    <dbReference type="NCBI Taxonomy" id="246404"/>
    <lineage>
        <taxon>Eukaryota</taxon>
        <taxon>Fungi</taxon>
        <taxon>Fungi incertae sedis</taxon>
        <taxon>Chytridiomycota</taxon>
        <taxon>Chytridiomycota incertae sedis</taxon>
        <taxon>Chytridiomycetes</taxon>
        <taxon>Chytridiales</taxon>
        <taxon>Chytriomycetaceae</taxon>
        <taxon>Chytriomyces</taxon>
    </lineage>
</organism>
<evidence type="ECO:0000313" key="2">
    <source>
        <dbReference type="EMBL" id="TPX77833.1"/>
    </source>
</evidence>
<name>A0A507FNJ9_9FUNG</name>
<dbReference type="SUPFAM" id="SSF52087">
    <property type="entry name" value="CRAL/TRIO domain"/>
    <property type="match status" value="1"/>
</dbReference>
<evidence type="ECO:0000313" key="3">
    <source>
        <dbReference type="Proteomes" id="UP000320333"/>
    </source>
</evidence>
<protein>
    <recommendedName>
        <fullName evidence="1">CRAL-TRIO domain-containing protein</fullName>
    </recommendedName>
</protein>
<reference evidence="2 3" key="1">
    <citation type="journal article" date="2019" name="Sci. Rep.">
        <title>Comparative genomics of chytrid fungi reveal insights into the obligate biotrophic and pathogenic lifestyle of Synchytrium endobioticum.</title>
        <authorList>
            <person name="van de Vossenberg B.T.L.H."/>
            <person name="Warris S."/>
            <person name="Nguyen H.D.T."/>
            <person name="van Gent-Pelzer M.P.E."/>
            <person name="Joly D.L."/>
            <person name="van de Geest H.C."/>
            <person name="Bonants P.J.M."/>
            <person name="Smith D.S."/>
            <person name="Levesque C.A."/>
            <person name="van der Lee T.A.J."/>
        </authorList>
    </citation>
    <scope>NUCLEOTIDE SEQUENCE [LARGE SCALE GENOMIC DNA]</scope>
    <source>
        <strain evidence="2 3">CBS 675.73</strain>
    </source>
</reference>
<keyword evidence="3" id="KW-1185">Reference proteome</keyword>
<dbReference type="SUPFAM" id="SSF46938">
    <property type="entry name" value="CRAL/TRIO N-terminal domain"/>
    <property type="match status" value="1"/>
</dbReference>
<evidence type="ECO:0000259" key="1">
    <source>
        <dbReference type="PROSITE" id="PS50191"/>
    </source>
</evidence>
<dbReference type="InterPro" id="IPR052578">
    <property type="entry name" value="PI_Transfer_CRAL-TRIO"/>
</dbReference>
<dbReference type="InterPro" id="IPR036273">
    <property type="entry name" value="CRAL/TRIO_N_dom_sf"/>
</dbReference>
<dbReference type="PROSITE" id="PS50191">
    <property type="entry name" value="CRAL_TRIO"/>
    <property type="match status" value="1"/>
</dbReference>
<dbReference type="SMART" id="SM00516">
    <property type="entry name" value="SEC14"/>
    <property type="match status" value="1"/>
</dbReference>